<dbReference type="SUPFAM" id="SSF56112">
    <property type="entry name" value="Protein kinase-like (PK-like)"/>
    <property type="match status" value="1"/>
</dbReference>
<dbReference type="PROSITE" id="PS50011">
    <property type="entry name" value="PROTEIN_KINASE_DOM"/>
    <property type="match status" value="1"/>
</dbReference>
<name>A0A974CGQ5_XENLA</name>
<dbReference type="EMBL" id="CM004478">
    <property type="protein sequence ID" value="OCT72999.1"/>
    <property type="molecule type" value="Genomic_DNA"/>
</dbReference>
<gene>
    <name evidence="6" type="ORF">XELAEV_18035980mg</name>
</gene>
<protein>
    <recommendedName>
        <fullName evidence="5">Protein kinase domain-containing protein</fullName>
    </recommendedName>
</protein>
<dbReference type="GO" id="GO:0005737">
    <property type="term" value="C:cytoplasm"/>
    <property type="evidence" value="ECO:0007669"/>
    <property type="project" value="TreeGrafter"/>
</dbReference>
<dbReference type="Proteomes" id="UP000694892">
    <property type="component" value="Chromosome 7L"/>
</dbReference>
<evidence type="ECO:0000259" key="5">
    <source>
        <dbReference type="PROSITE" id="PS50011"/>
    </source>
</evidence>
<comment type="similarity">
    <text evidence="4">Belongs to the protein kinase superfamily.</text>
</comment>
<dbReference type="GO" id="GO:0005524">
    <property type="term" value="F:ATP binding"/>
    <property type="evidence" value="ECO:0007669"/>
    <property type="project" value="UniProtKB-UniRule"/>
</dbReference>
<keyword evidence="4" id="KW-0418">Kinase</keyword>
<dbReference type="PROSITE" id="PS00108">
    <property type="entry name" value="PROTEIN_KINASE_ST"/>
    <property type="match status" value="1"/>
</dbReference>
<dbReference type="Pfam" id="PF00069">
    <property type="entry name" value="Pkinase"/>
    <property type="match status" value="1"/>
</dbReference>
<dbReference type="InterPro" id="IPR000719">
    <property type="entry name" value="Prot_kinase_dom"/>
</dbReference>
<feature type="domain" description="Protein kinase" evidence="5">
    <location>
        <begin position="14"/>
        <end position="274"/>
    </location>
</feature>
<dbReference type="PANTHER" id="PTHR48015">
    <property type="entry name" value="SERINE/THREONINE-PROTEIN KINASE TAO"/>
    <property type="match status" value="1"/>
</dbReference>
<evidence type="ECO:0000256" key="1">
    <source>
        <dbReference type="ARBA" id="ARBA00022741"/>
    </source>
</evidence>
<proteinExistence type="inferred from homology"/>
<dbReference type="GO" id="GO:0004674">
    <property type="term" value="F:protein serine/threonine kinase activity"/>
    <property type="evidence" value="ECO:0007669"/>
    <property type="project" value="UniProtKB-KW"/>
</dbReference>
<accession>A0A974CGQ5</accession>
<dbReference type="PROSITE" id="PS00107">
    <property type="entry name" value="PROTEIN_KINASE_ATP"/>
    <property type="match status" value="1"/>
</dbReference>
<dbReference type="GO" id="GO:0000165">
    <property type="term" value="P:MAPK cascade"/>
    <property type="evidence" value="ECO:0007669"/>
    <property type="project" value="TreeGrafter"/>
</dbReference>
<evidence type="ECO:0000256" key="3">
    <source>
        <dbReference type="PROSITE-ProRule" id="PRU10141"/>
    </source>
</evidence>
<dbReference type="CDD" id="cd05122">
    <property type="entry name" value="PKc_STE"/>
    <property type="match status" value="1"/>
</dbReference>
<organism evidence="6 7">
    <name type="scientific">Xenopus laevis</name>
    <name type="common">African clawed frog</name>
    <dbReference type="NCBI Taxonomy" id="8355"/>
    <lineage>
        <taxon>Eukaryota</taxon>
        <taxon>Metazoa</taxon>
        <taxon>Chordata</taxon>
        <taxon>Craniata</taxon>
        <taxon>Vertebrata</taxon>
        <taxon>Euteleostomi</taxon>
        <taxon>Amphibia</taxon>
        <taxon>Batrachia</taxon>
        <taxon>Anura</taxon>
        <taxon>Pipoidea</taxon>
        <taxon>Pipidae</taxon>
        <taxon>Xenopodinae</taxon>
        <taxon>Xenopus</taxon>
        <taxon>Xenopus</taxon>
    </lineage>
</organism>
<dbReference type="Gene3D" id="1.10.510.10">
    <property type="entry name" value="Transferase(Phosphotransferase) domain 1"/>
    <property type="match status" value="1"/>
</dbReference>
<evidence type="ECO:0000313" key="6">
    <source>
        <dbReference type="EMBL" id="OCT72999.1"/>
    </source>
</evidence>
<dbReference type="InterPro" id="IPR008271">
    <property type="entry name" value="Ser/Thr_kinase_AS"/>
</dbReference>
<dbReference type="InterPro" id="IPR050285">
    <property type="entry name" value="STE20_Ser/Thr_kinase"/>
</dbReference>
<sequence length="308" mass="34925">MARPPPVTKPGRSLKLGKSIGEGNFGVVHEGWLPLKCKQVAIKVVKNTKHEEIRNELDILEKVSGHKNIIDFYGAFYQKPTKNNLQDEGLWIAMEYCADGSVYDLIGTKENHSLEEEWIAYICKEVLQGLCHLQDRKIIHYDLKPENLLLTKSADVKIIDLGLATIGETSNSGTGTLPYMAPDVFGLFFNDYVEYDNKVDVWSMGITAIEKAEGYTPHHELKEIEFLVKTIEGPAPVLTWNKWSKTFNDFVHQCLQKDPAKRPTAQQLLSHQFIKDMSNVEGVKNQITENLQKGTVNCKSLEMKHQKL</sequence>
<keyword evidence="4" id="KW-0808">Transferase</keyword>
<dbReference type="PIRSF" id="PIRSF000654">
    <property type="entry name" value="Integrin-linked_kinase"/>
    <property type="match status" value="1"/>
</dbReference>
<evidence type="ECO:0000256" key="2">
    <source>
        <dbReference type="ARBA" id="ARBA00022840"/>
    </source>
</evidence>
<feature type="binding site" evidence="3">
    <location>
        <position position="43"/>
    </location>
    <ligand>
        <name>ATP</name>
        <dbReference type="ChEBI" id="CHEBI:30616"/>
    </ligand>
</feature>
<dbReference type="OMA" id="GMWDERD"/>
<evidence type="ECO:0000313" key="7">
    <source>
        <dbReference type="Proteomes" id="UP000694892"/>
    </source>
</evidence>
<dbReference type="AlphaFoldDB" id="A0A974CGQ5"/>
<dbReference type="InterPro" id="IPR017441">
    <property type="entry name" value="Protein_kinase_ATP_BS"/>
</dbReference>
<keyword evidence="1 3" id="KW-0547">Nucleotide-binding</keyword>
<keyword evidence="2 3" id="KW-0067">ATP-binding</keyword>
<keyword evidence="4" id="KW-0723">Serine/threonine-protein kinase</keyword>
<evidence type="ECO:0000256" key="4">
    <source>
        <dbReference type="RuleBase" id="RU000304"/>
    </source>
</evidence>
<dbReference type="GO" id="GO:0048812">
    <property type="term" value="P:neuron projection morphogenesis"/>
    <property type="evidence" value="ECO:0007669"/>
    <property type="project" value="TreeGrafter"/>
</dbReference>
<dbReference type="SMART" id="SM00220">
    <property type="entry name" value="S_TKc"/>
    <property type="match status" value="1"/>
</dbReference>
<dbReference type="PANTHER" id="PTHR48015:SF42">
    <property type="entry name" value="SERINE_THREONINE-PROTEIN KINASE MIG-15-LIKE"/>
    <property type="match status" value="1"/>
</dbReference>
<reference evidence="7" key="1">
    <citation type="journal article" date="2016" name="Nature">
        <title>Genome evolution in the allotetraploid frog Xenopus laevis.</title>
        <authorList>
            <person name="Session A.M."/>
            <person name="Uno Y."/>
            <person name="Kwon T."/>
            <person name="Chapman J.A."/>
            <person name="Toyoda A."/>
            <person name="Takahashi S."/>
            <person name="Fukui A."/>
            <person name="Hikosaka A."/>
            <person name="Suzuki A."/>
            <person name="Kondo M."/>
            <person name="van Heeringen S.J."/>
            <person name="Quigley I."/>
            <person name="Heinz S."/>
            <person name="Ogino H."/>
            <person name="Ochi H."/>
            <person name="Hellsten U."/>
            <person name="Lyons J.B."/>
            <person name="Simakov O."/>
            <person name="Putnam N."/>
            <person name="Stites J."/>
            <person name="Kuroki Y."/>
            <person name="Tanaka T."/>
            <person name="Michiue T."/>
            <person name="Watanabe M."/>
            <person name="Bogdanovic O."/>
            <person name="Lister R."/>
            <person name="Georgiou G."/>
            <person name="Paranjpe S.S."/>
            <person name="van Kruijsbergen I."/>
            <person name="Shu S."/>
            <person name="Carlson J."/>
            <person name="Kinoshita T."/>
            <person name="Ohta Y."/>
            <person name="Mawaribuchi S."/>
            <person name="Jenkins J."/>
            <person name="Grimwood J."/>
            <person name="Schmutz J."/>
            <person name="Mitros T."/>
            <person name="Mozaffari S.V."/>
            <person name="Suzuki Y."/>
            <person name="Haramoto Y."/>
            <person name="Yamamoto T.S."/>
            <person name="Takagi C."/>
            <person name="Heald R."/>
            <person name="Miller K."/>
            <person name="Haudenschild C."/>
            <person name="Kitzman J."/>
            <person name="Nakayama T."/>
            <person name="Izutsu Y."/>
            <person name="Robert J."/>
            <person name="Fortriede J."/>
            <person name="Burns K."/>
            <person name="Lotay V."/>
            <person name="Karimi K."/>
            <person name="Yasuoka Y."/>
            <person name="Dichmann D.S."/>
            <person name="Flajnik M.F."/>
            <person name="Houston D.W."/>
            <person name="Shendure J."/>
            <person name="DuPasquier L."/>
            <person name="Vize P.D."/>
            <person name="Zorn A.M."/>
            <person name="Ito M."/>
            <person name="Marcotte E.M."/>
            <person name="Wallingford J.B."/>
            <person name="Ito Y."/>
            <person name="Asashima M."/>
            <person name="Ueno N."/>
            <person name="Matsuda Y."/>
            <person name="Veenstra G.J."/>
            <person name="Fujiyama A."/>
            <person name="Harland R.M."/>
            <person name="Taira M."/>
            <person name="Rokhsar D.S."/>
        </authorList>
    </citation>
    <scope>NUCLEOTIDE SEQUENCE [LARGE SCALE GENOMIC DNA]</scope>
    <source>
        <strain evidence="7">J</strain>
    </source>
</reference>
<dbReference type="InterPro" id="IPR011009">
    <property type="entry name" value="Kinase-like_dom_sf"/>
</dbReference>
<dbReference type="FunFam" id="1.10.510.10:FF:000906">
    <property type="entry name" value="Spectrin, beta, non-erythrocytic 1"/>
    <property type="match status" value="1"/>
</dbReference>
<dbReference type="Gene3D" id="3.30.200.20">
    <property type="entry name" value="Phosphorylase Kinase, domain 1"/>
    <property type="match status" value="1"/>
</dbReference>
<dbReference type="GO" id="GO:0043408">
    <property type="term" value="P:regulation of MAPK cascade"/>
    <property type="evidence" value="ECO:0007669"/>
    <property type="project" value="TreeGrafter"/>
</dbReference>